<protein>
    <submittedName>
        <fullName evidence="1">Uncharacterized protein</fullName>
    </submittedName>
</protein>
<dbReference type="EMBL" id="GBRH01261830">
    <property type="protein sequence ID" value="JAD36065.1"/>
    <property type="molecule type" value="Transcribed_RNA"/>
</dbReference>
<evidence type="ECO:0000313" key="1">
    <source>
        <dbReference type="EMBL" id="JAD36065.1"/>
    </source>
</evidence>
<reference evidence="1" key="1">
    <citation type="submission" date="2014-09" db="EMBL/GenBank/DDBJ databases">
        <authorList>
            <person name="Magalhaes I.L.F."/>
            <person name="Oliveira U."/>
            <person name="Santos F.R."/>
            <person name="Vidigal T.H.D.A."/>
            <person name="Brescovit A.D."/>
            <person name="Santos A.J."/>
        </authorList>
    </citation>
    <scope>NUCLEOTIDE SEQUENCE</scope>
    <source>
        <tissue evidence="1">Shoot tissue taken approximately 20 cm above the soil surface</tissue>
    </source>
</reference>
<proteinExistence type="predicted"/>
<sequence>MQLCNRRYHKATRYTGMLTKPHAGRHVHHPVI</sequence>
<accession>A0A0A8ZH48</accession>
<name>A0A0A8ZH48_ARUDO</name>
<reference evidence="1" key="2">
    <citation type="journal article" date="2015" name="Data Brief">
        <title>Shoot transcriptome of the giant reed, Arundo donax.</title>
        <authorList>
            <person name="Barrero R.A."/>
            <person name="Guerrero F.D."/>
            <person name="Moolhuijzen P."/>
            <person name="Goolsby J.A."/>
            <person name="Tidwell J."/>
            <person name="Bellgard S.E."/>
            <person name="Bellgard M.I."/>
        </authorList>
    </citation>
    <scope>NUCLEOTIDE SEQUENCE</scope>
    <source>
        <tissue evidence="1">Shoot tissue taken approximately 20 cm above the soil surface</tissue>
    </source>
</reference>
<dbReference type="AlphaFoldDB" id="A0A0A8ZH48"/>
<organism evidence="1">
    <name type="scientific">Arundo donax</name>
    <name type="common">Giant reed</name>
    <name type="synonym">Donax arundinaceus</name>
    <dbReference type="NCBI Taxonomy" id="35708"/>
    <lineage>
        <taxon>Eukaryota</taxon>
        <taxon>Viridiplantae</taxon>
        <taxon>Streptophyta</taxon>
        <taxon>Embryophyta</taxon>
        <taxon>Tracheophyta</taxon>
        <taxon>Spermatophyta</taxon>
        <taxon>Magnoliopsida</taxon>
        <taxon>Liliopsida</taxon>
        <taxon>Poales</taxon>
        <taxon>Poaceae</taxon>
        <taxon>PACMAD clade</taxon>
        <taxon>Arundinoideae</taxon>
        <taxon>Arundineae</taxon>
        <taxon>Arundo</taxon>
    </lineage>
</organism>